<keyword evidence="2" id="KW-1185">Reference proteome</keyword>
<dbReference type="Proteomes" id="UP001174347">
    <property type="component" value="Unassembled WGS sequence"/>
</dbReference>
<sequence length="124" mass="13867">MARNRNSAKQAGARFERIIADFLRDNLDDHIDRRIKTGAKDCGDIANVRDSHNRRIVIEAKDYGGKLNLPQWAKEAHQEAENDGAHVGLVIAKRRGTTDPADQWVAMTVNDLIQLLTPPQGNTQ</sequence>
<accession>A0ABT8Q494</accession>
<evidence type="ECO:0008006" key="3">
    <source>
        <dbReference type="Google" id="ProtNLM"/>
    </source>
</evidence>
<reference evidence="1" key="1">
    <citation type="submission" date="2023-07" db="EMBL/GenBank/DDBJ databases">
        <title>Insights into the diversity of cutaneous corynebacteria.</title>
        <authorList>
            <person name="Bruggemann H."/>
            <person name="Poehlein A."/>
        </authorList>
    </citation>
    <scope>NUCLEOTIDE SEQUENCE</scope>
    <source>
        <strain evidence="1">P7_F1</strain>
    </source>
</reference>
<proteinExistence type="predicted"/>
<name>A0ABT8Q494_9CORY</name>
<dbReference type="InterPro" id="IPR056931">
    <property type="entry name" value="D14-like"/>
</dbReference>
<organism evidence="1 2">
    <name type="scientific">Corynebacterium kefirresidentii</name>
    <dbReference type="NCBI Taxonomy" id="1979527"/>
    <lineage>
        <taxon>Bacteria</taxon>
        <taxon>Bacillati</taxon>
        <taxon>Actinomycetota</taxon>
        <taxon>Actinomycetes</taxon>
        <taxon>Mycobacteriales</taxon>
        <taxon>Corynebacteriaceae</taxon>
        <taxon>Corynebacterium</taxon>
    </lineage>
</organism>
<dbReference type="Pfam" id="PF24608">
    <property type="entry name" value="PDDEXK_15"/>
    <property type="match status" value="1"/>
</dbReference>
<protein>
    <recommendedName>
        <fullName evidence="3">Restriction endonuclease type IV Mrr domain-containing protein</fullName>
    </recommendedName>
</protein>
<evidence type="ECO:0000313" key="2">
    <source>
        <dbReference type="Proteomes" id="UP001174347"/>
    </source>
</evidence>
<gene>
    <name evidence="1" type="ORF">Q0N36_03695</name>
</gene>
<dbReference type="EMBL" id="JAUKFM010000002">
    <property type="protein sequence ID" value="MDN8619688.1"/>
    <property type="molecule type" value="Genomic_DNA"/>
</dbReference>
<comment type="caution">
    <text evidence="1">The sequence shown here is derived from an EMBL/GenBank/DDBJ whole genome shotgun (WGS) entry which is preliminary data.</text>
</comment>
<evidence type="ECO:0000313" key="1">
    <source>
        <dbReference type="EMBL" id="MDN8619688.1"/>
    </source>
</evidence>